<dbReference type="WBParaSite" id="scf7180000418847.g3004">
    <property type="protein sequence ID" value="scf7180000418847.g3004"/>
    <property type="gene ID" value="scf7180000418847.g3004"/>
</dbReference>
<name>A0A915NN25_9BILA</name>
<evidence type="ECO:0000313" key="1">
    <source>
        <dbReference type="Proteomes" id="UP000887560"/>
    </source>
</evidence>
<protein>
    <submittedName>
        <fullName evidence="2">Uncharacterized protein</fullName>
    </submittedName>
</protein>
<keyword evidence="1" id="KW-1185">Reference proteome</keyword>
<reference evidence="2" key="1">
    <citation type="submission" date="2022-11" db="UniProtKB">
        <authorList>
            <consortium name="WormBaseParasite"/>
        </authorList>
    </citation>
    <scope>IDENTIFICATION</scope>
</reference>
<organism evidence="1 2">
    <name type="scientific">Meloidogyne floridensis</name>
    <dbReference type="NCBI Taxonomy" id="298350"/>
    <lineage>
        <taxon>Eukaryota</taxon>
        <taxon>Metazoa</taxon>
        <taxon>Ecdysozoa</taxon>
        <taxon>Nematoda</taxon>
        <taxon>Chromadorea</taxon>
        <taxon>Rhabditida</taxon>
        <taxon>Tylenchina</taxon>
        <taxon>Tylenchomorpha</taxon>
        <taxon>Tylenchoidea</taxon>
        <taxon>Meloidogynidae</taxon>
        <taxon>Meloidogyninae</taxon>
        <taxon>Meloidogyne</taxon>
    </lineage>
</organism>
<accession>A0A915NN25</accession>
<dbReference type="Proteomes" id="UP000887560">
    <property type="component" value="Unplaced"/>
</dbReference>
<proteinExistence type="predicted"/>
<sequence>MNKVEGDIDKNLVDIQNNVDHKIKLLQQEIANKETEKFQNLEQQFKENYQS</sequence>
<evidence type="ECO:0000313" key="2">
    <source>
        <dbReference type="WBParaSite" id="scf7180000418847.g3004"/>
    </source>
</evidence>
<dbReference type="AlphaFoldDB" id="A0A915NN25"/>